<feature type="domain" description="Lytic transglycosylase MltA" evidence="7">
    <location>
        <begin position="161"/>
        <end position="318"/>
    </location>
</feature>
<comment type="caution">
    <text evidence="8">The sequence shown here is derived from an EMBL/GenBank/DDBJ whole genome shotgun (WGS) entry which is preliminary data.</text>
</comment>
<dbReference type="Gene3D" id="2.40.40.10">
    <property type="entry name" value="RlpA-like domain"/>
    <property type="match status" value="1"/>
</dbReference>
<evidence type="ECO:0000313" key="8">
    <source>
        <dbReference type="EMBL" id="MET7013476.1"/>
    </source>
</evidence>
<dbReference type="Pfam" id="PF03562">
    <property type="entry name" value="MltA"/>
    <property type="match status" value="1"/>
</dbReference>
<keyword evidence="6" id="KW-0732">Signal</keyword>
<proteinExistence type="predicted"/>
<evidence type="ECO:0000256" key="5">
    <source>
        <dbReference type="ARBA" id="ARBA00030918"/>
    </source>
</evidence>
<dbReference type="PROSITE" id="PS51257">
    <property type="entry name" value="PROKAR_LIPOPROTEIN"/>
    <property type="match status" value="1"/>
</dbReference>
<reference evidence="8 9" key="1">
    <citation type="submission" date="2024-07" db="EMBL/GenBank/DDBJ databases">
        <title>Uliginosibacterium flavum JJ3220;KACC:17644.</title>
        <authorList>
            <person name="Kim M.K."/>
        </authorList>
    </citation>
    <scope>NUCLEOTIDE SEQUENCE [LARGE SCALE GENOMIC DNA]</scope>
    <source>
        <strain evidence="8 9">KACC:17644</strain>
    </source>
</reference>
<evidence type="ECO:0000256" key="2">
    <source>
        <dbReference type="ARBA" id="ARBA00012587"/>
    </source>
</evidence>
<sequence length="423" mass="45687">MKQILAGMVLALLAACTLQTYPGVKEAPVAPESAPQPAQSAPTCPVCPVPPKPEVPGPAASAPTPPPPAAPFSAAQWSELPDWSRDKLDEAWPGLLASCKAMRQPEVKAAWMLVCEAAQALGSKPSTAQVRSFLETWLAPQQIVNADGGREGLITGYYEPLMHGSRWKSAKNPVPVHGVPEDMLQLDLAEVYPETKGLRLRGRVEGRKVLPYWSRAQIESQGETFAAKTLLWVNDPVEFFFLQVQGSGQVQLADGSRVRIAYADQNGHPYKSIGRWLIDKGELTLAQAGMVGIQNWARANPQRLSELLNANPSYVFFREESANGEGPKGSLGVPLTAGRAIAVDTRMVPLGAPVFISFALPDGKPMQRMVLAQDTGGAIRGRVRADFFWGFGAEAGKLAGQMRQQGRMWLLWPKGAALPVVTN</sequence>
<dbReference type="RefSeq" id="WP_354599936.1">
    <property type="nucleotide sequence ID" value="NZ_JBEWZI010000003.1"/>
</dbReference>
<evidence type="ECO:0000256" key="6">
    <source>
        <dbReference type="SAM" id="SignalP"/>
    </source>
</evidence>
<dbReference type="CDD" id="cd14668">
    <property type="entry name" value="mlta_B"/>
    <property type="match status" value="1"/>
</dbReference>
<organism evidence="8 9">
    <name type="scientific">Uliginosibacterium flavum</name>
    <dbReference type="NCBI Taxonomy" id="1396831"/>
    <lineage>
        <taxon>Bacteria</taxon>
        <taxon>Pseudomonadati</taxon>
        <taxon>Pseudomonadota</taxon>
        <taxon>Betaproteobacteria</taxon>
        <taxon>Rhodocyclales</taxon>
        <taxon>Zoogloeaceae</taxon>
        <taxon>Uliginosibacterium</taxon>
    </lineage>
</organism>
<evidence type="ECO:0000256" key="1">
    <source>
        <dbReference type="ARBA" id="ARBA00001420"/>
    </source>
</evidence>
<accession>A0ABV2THS0</accession>
<dbReference type="SUPFAM" id="SSF50685">
    <property type="entry name" value="Barwin-like endoglucanases"/>
    <property type="match status" value="1"/>
</dbReference>
<evidence type="ECO:0000256" key="4">
    <source>
        <dbReference type="ARBA" id="ARBA00023316"/>
    </source>
</evidence>
<dbReference type="Proteomes" id="UP001549691">
    <property type="component" value="Unassembled WGS sequence"/>
</dbReference>
<dbReference type="PIRSF" id="PIRSF019422">
    <property type="entry name" value="MltA"/>
    <property type="match status" value="1"/>
</dbReference>
<protein>
    <recommendedName>
        <fullName evidence="2">peptidoglycan lytic exotransglycosylase</fullName>
        <ecNumber evidence="2">4.2.2.n1</ecNumber>
    </recommendedName>
    <alternativeName>
        <fullName evidence="5">Murein hydrolase A</fullName>
    </alternativeName>
</protein>
<dbReference type="EMBL" id="JBEWZI010000003">
    <property type="protein sequence ID" value="MET7013476.1"/>
    <property type="molecule type" value="Genomic_DNA"/>
</dbReference>
<dbReference type="CDD" id="cd14485">
    <property type="entry name" value="mltA_like_LT_A"/>
    <property type="match status" value="1"/>
</dbReference>
<evidence type="ECO:0000259" key="7">
    <source>
        <dbReference type="SMART" id="SM00925"/>
    </source>
</evidence>
<keyword evidence="9" id="KW-1185">Reference proteome</keyword>
<keyword evidence="3" id="KW-0456">Lyase</keyword>
<dbReference type="EC" id="4.2.2.n1" evidence="2"/>
<keyword evidence="4" id="KW-0961">Cell wall biogenesis/degradation</keyword>
<dbReference type="SMART" id="SM00925">
    <property type="entry name" value="MltA"/>
    <property type="match status" value="1"/>
</dbReference>
<dbReference type="PANTHER" id="PTHR30124">
    <property type="entry name" value="MEMBRANE-BOUND LYTIC MUREIN TRANSGLYCOSYLASE A"/>
    <property type="match status" value="1"/>
</dbReference>
<dbReference type="Gene3D" id="2.40.240.50">
    <property type="entry name" value="Barwin-like endoglucanases"/>
    <property type="match status" value="1"/>
</dbReference>
<dbReference type="InterPro" id="IPR010611">
    <property type="entry name" value="3D_dom"/>
</dbReference>
<evidence type="ECO:0000256" key="3">
    <source>
        <dbReference type="ARBA" id="ARBA00023239"/>
    </source>
</evidence>
<feature type="chain" id="PRO_5047222659" description="peptidoglycan lytic exotransglycosylase" evidence="6">
    <location>
        <begin position="21"/>
        <end position="423"/>
    </location>
</feature>
<dbReference type="PANTHER" id="PTHR30124:SF0">
    <property type="entry name" value="MEMBRANE-BOUND LYTIC MUREIN TRANSGLYCOSYLASE A"/>
    <property type="match status" value="1"/>
</dbReference>
<comment type="catalytic activity">
    <reaction evidence="1">
        <text>Exolytic cleavage of the (1-&gt;4)-beta-glycosidic linkage between N-acetylmuramic acid (MurNAc) and N-acetylglucosamine (GlcNAc) residues in peptidoglycan, from either the reducing or the non-reducing ends of the peptidoglycan chains, with concomitant formation of a 1,6-anhydrobond in the MurNAc residue.</text>
        <dbReference type="EC" id="4.2.2.n1"/>
    </reaction>
</comment>
<feature type="signal peptide" evidence="6">
    <location>
        <begin position="1"/>
        <end position="20"/>
    </location>
</feature>
<dbReference type="InterPro" id="IPR005300">
    <property type="entry name" value="MltA_B"/>
</dbReference>
<evidence type="ECO:0000313" key="9">
    <source>
        <dbReference type="Proteomes" id="UP001549691"/>
    </source>
</evidence>
<name>A0ABV2THS0_9RHOO</name>
<dbReference type="InterPro" id="IPR026044">
    <property type="entry name" value="MltA"/>
</dbReference>
<gene>
    <name evidence="8" type="ORF">ABXR19_04695</name>
</gene>
<dbReference type="Pfam" id="PF06725">
    <property type="entry name" value="3D"/>
    <property type="match status" value="1"/>
</dbReference>
<dbReference type="InterPro" id="IPR036908">
    <property type="entry name" value="RlpA-like_sf"/>
</dbReference>